<dbReference type="AlphaFoldDB" id="A0A1Q9LTV7"/>
<accession>A0A1Q9LTV7</accession>
<keyword evidence="1" id="KW-0732">Signal</keyword>
<feature type="chain" id="PRO_5012503217" evidence="1">
    <location>
        <begin position="27"/>
        <end position="142"/>
    </location>
</feature>
<dbReference type="Proteomes" id="UP000186040">
    <property type="component" value="Unassembled WGS sequence"/>
</dbReference>
<feature type="signal peptide" evidence="1">
    <location>
        <begin position="1"/>
        <end position="26"/>
    </location>
</feature>
<protein>
    <submittedName>
        <fullName evidence="2">Uncharacterized protein</fullName>
    </submittedName>
</protein>
<proteinExistence type="predicted"/>
<organism evidence="2 3">
    <name type="scientific">Actinokineospora bangkokensis</name>
    <dbReference type="NCBI Taxonomy" id="1193682"/>
    <lineage>
        <taxon>Bacteria</taxon>
        <taxon>Bacillati</taxon>
        <taxon>Actinomycetota</taxon>
        <taxon>Actinomycetes</taxon>
        <taxon>Pseudonocardiales</taxon>
        <taxon>Pseudonocardiaceae</taxon>
        <taxon>Actinokineospora</taxon>
    </lineage>
</organism>
<gene>
    <name evidence="2" type="ORF">BJP25_06790</name>
</gene>
<sequence length="142" mass="14534">MATKWLRLVVVLILPLLLAAKCPGGAVVGQACGVSYQGPSVSSGQVVVVVHPACDPKPASHTLYAGLQLAVGGEWVGQGNETVVARVPDAAGFDVRLAAPCREGTYRAKVRAAGLGPDGVSEFGFDEFGPERAFTLVECAGG</sequence>
<dbReference type="OrthoDB" id="4556708at2"/>
<dbReference type="PROSITE" id="PS51257">
    <property type="entry name" value="PROKAR_LIPOPROTEIN"/>
    <property type="match status" value="1"/>
</dbReference>
<comment type="caution">
    <text evidence="2">The sequence shown here is derived from an EMBL/GenBank/DDBJ whole genome shotgun (WGS) entry which is preliminary data.</text>
</comment>
<dbReference type="EMBL" id="MKQR01000002">
    <property type="protein sequence ID" value="OLR95443.1"/>
    <property type="molecule type" value="Genomic_DNA"/>
</dbReference>
<dbReference type="STRING" id="1193682.BJP25_06790"/>
<name>A0A1Q9LTV7_9PSEU</name>
<keyword evidence="3" id="KW-1185">Reference proteome</keyword>
<reference evidence="2 3" key="1">
    <citation type="submission" date="2016-10" db="EMBL/GenBank/DDBJ databases">
        <title>The Draft Genome Sequence of Actinokineospora bangkokensis 44EHWT reveals the biosynthetic pathway of antifungal compounds Thailandins with unusual extender unit butylmalonyl-CoA.</title>
        <authorList>
            <person name="Greule A."/>
            <person name="Intra B."/>
            <person name="Flemming S."/>
            <person name="Rommel M.G."/>
            <person name="Panbangred W."/>
            <person name="Bechthold A."/>
        </authorList>
    </citation>
    <scope>NUCLEOTIDE SEQUENCE [LARGE SCALE GENOMIC DNA]</scope>
    <source>
        <strain evidence="2 3">44EHW</strain>
    </source>
</reference>
<evidence type="ECO:0000313" key="3">
    <source>
        <dbReference type="Proteomes" id="UP000186040"/>
    </source>
</evidence>
<dbReference type="RefSeq" id="WP_075972885.1">
    <property type="nucleotide sequence ID" value="NZ_MKQR01000002.1"/>
</dbReference>
<evidence type="ECO:0000256" key="1">
    <source>
        <dbReference type="SAM" id="SignalP"/>
    </source>
</evidence>
<evidence type="ECO:0000313" key="2">
    <source>
        <dbReference type="EMBL" id="OLR95443.1"/>
    </source>
</evidence>